<sequence length="29" mass="3322">MKQDKIIVSDTSYKSNNTLNVIFNIGKLH</sequence>
<organism evidence="1 2">
    <name type="scientific">Chryseobacterium ureilyticum</name>
    <dbReference type="NCBI Taxonomy" id="373668"/>
    <lineage>
        <taxon>Bacteria</taxon>
        <taxon>Pseudomonadati</taxon>
        <taxon>Bacteroidota</taxon>
        <taxon>Flavobacteriia</taxon>
        <taxon>Flavobacteriales</taxon>
        <taxon>Weeksellaceae</taxon>
        <taxon>Chryseobacterium group</taxon>
        <taxon>Chryseobacterium</taxon>
    </lineage>
</organism>
<protein>
    <submittedName>
        <fullName evidence="1">Uncharacterized protein</fullName>
    </submittedName>
</protein>
<name>A0A1N7QFX1_9FLAO</name>
<reference evidence="2" key="1">
    <citation type="submission" date="2017-01" db="EMBL/GenBank/DDBJ databases">
        <authorList>
            <person name="Varghese N."/>
            <person name="Submissions S."/>
        </authorList>
    </citation>
    <scope>NUCLEOTIDE SEQUENCE [LARGE SCALE GENOMIC DNA]</scope>
    <source>
        <strain evidence="2">DSM 18017</strain>
    </source>
</reference>
<dbReference type="EMBL" id="FTOL01000009">
    <property type="protein sequence ID" value="SIT21689.1"/>
    <property type="molecule type" value="Genomic_DNA"/>
</dbReference>
<evidence type="ECO:0000313" key="1">
    <source>
        <dbReference type="EMBL" id="SIT21689.1"/>
    </source>
</evidence>
<proteinExistence type="predicted"/>
<dbReference type="AlphaFoldDB" id="A0A1N7QFX1"/>
<dbReference type="STRING" id="373668.SAMN05421786_109148"/>
<gene>
    <name evidence="1" type="ORF">SAMN05421786_109148</name>
</gene>
<keyword evidence="2" id="KW-1185">Reference proteome</keyword>
<evidence type="ECO:0000313" key="2">
    <source>
        <dbReference type="Proteomes" id="UP000186744"/>
    </source>
</evidence>
<accession>A0A1N7QFX1</accession>
<dbReference type="Proteomes" id="UP000186744">
    <property type="component" value="Unassembled WGS sequence"/>
</dbReference>